<evidence type="ECO:0000313" key="1">
    <source>
        <dbReference type="EMBL" id="MPN43490.1"/>
    </source>
</evidence>
<dbReference type="EMBL" id="VSSQ01101924">
    <property type="protein sequence ID" value="MPN43490.1"/>
    <property type="molecule type" value="Genomic_DNA"/>
</dbReference>
<name>A0A645HX92_9ZZZZ</name>
<gene>
    <name evidence="1" type="ORF">SDC9_191050</name>
</gene>
<comment type="caution">
    <text evidence="1">The sequence shown here is derived from an EMBL/GenBank/DDBJ whole genome shotgun (WGS) entry which is preliminary data.</text>
</comment>
<protein>
    <submittedName>
        <fullName evidence="1">Uncharacterized protein</fullName>
    </submittedName>
</protein>
<accession>A0A645HX92</accession>
<reference evidence="1" key="1">
    <citation type="submission" date="2019-08" db="EMBL/GenBank/DDBJ databases">
        <authorList>
            <person name="Kucharzyk K."/>
            <person name="Murdoch R.W."/>
            <person name="Higgins S."/>
            <person name="Loffler F."/>
        </authorList>
    </citation>
    <scope>NUCLEOTIDE SEQUENCE</scope>
</reference>
<sequence>MQKFTVGAVEPSVESLLGQWLIWDESEFSSNITSVFDLTKVENGRAKDEAGSAQCWFETTAQGTVRCQGPRGEYRFTPAYGNGSSIGRVMNDEQDMIIVWRTKDRHGVVGGAK</sequence>
<organism evidence="1">
    <name type="scientific">bioreactor metagenome</name>
    <dbReference type="NCBI Taxonomy" id="1076179"/>
    <lineage>
        <taxon>unclassified sequences</taxon>
        <taxon>metagenomes</taxon>
        <taxon>ecological metagenomes</taxon>
    </lineage>
</organism>
<proteinExistence type="predicted"/>
<dbReference type="AlphaFoldDB" id="A0A645HX92"/>